<dbReference type="NCBIfam" id="NF005480">
    <property type="entry name" value="PRK07081.1"/>
    <property type="match status" value="1"/>
</dbReference>
<gene>
    <name evidence="2" type="ORF">DJ018_10085</name>
</gene>
<evidence type="ECO:0000313" key="3">
    <source>
        <dbReference type="Proteomes" id="UP000249725"/>
    </source>
</evidence>
<sequence>MNQQIHDIILAHAGLPAGVEITDETDLYRAGMKSFASVQLMLALEEAFDIEFPEEMLNRATFRSASAIERAVSQISSATLVA</sequence>
<comment type="caution">
    <text evidence="2">The sequence shown here is derived from an EMBL/GenBank/DDBJ whole genome shotgun (WGS) entry which is preliminary data.</text>
</comment>
<accession>A0A328ACL3</accession>
<dbReference type="Pfam" id="PF00550">
    <property type="entry name" value="PP-binding"/>
    <property type="match status" value="1"/>
</dbReference>
<protein>
    <submittedName>
        <fullName evidence="2">Acyl carrier protein</fullName>
    </submittedName>
</protein>
<dbReference type="Proteomes" id="UP000249725">
    <property type="component" value="Unassembled WGS sequence"/>
</dbReference>
<dbReference type="PROSITE" id="PS50075">
    <property type="entry name" value="CARRIER"/>
    <property type="match status" value="1"/>
</dbReference>
<organism evidence="2 3">
    <name type="scientific">Phenylobacterium deserti</name>
    <dbReference type="NCBI Taxonomy" id="1914756"/>
    <lineage>
        <taxon>Bacteria</taxon>
        <taxon>Pseudomonadati</taxon>
        <taxon>Pseudomonadota</taxon>
        <taxon>Alphaproteobacteria</taxon>
        <taxon>Caulobacterales</taxon>
        <taxon>Caulobacteraceae</taxon>
        <taxon>Phenylobacterium</taxon>
    </lineage>
</organism>
<reference evidence="3" key="1">
    <citation type="submission" date="2018-05" db="EMBL/GenBank/DDBJ databases">
        <authorList>
            <person name="Li X."/>
        </authorList>
    </citation>
    <scope>NUCLEOTIDE SEQUENCE [LARGE SCALE GENOMIC DNA]</scope>
    <source>
        <strain evidence="3">YIM 73061</strain>
    </source>
</reference>
<dbReference type="InterPro" id="IPR036736">
    <property type="entry name" value="ACP-like_sf"/>
</dbReference>
<keyword evidence="3" id="KW-1185">Reference proteome</keyword>
<dbReference type="InterPro" id="IPR009081">
    <property type="entry name" value="PP-bd_ACP"/>
</dbReference>
<dbReference type="RefSeq" id="WP_111514839.1">
    <property type="nucleotide sequence ID" value="NZ_QFYR01000002.1"/>
</dbReference>
<dbReference type="Gene3D" id="1.10.1200.10">
    <property type="entry name" value="ACP-like"/>
    <property type="match status" value="1"/>
</dbReference>
<evidence type="ECO:0000259" key="1">
    <source>
        <dbReference type="PROSITE" id="PS50075"/>
    </source>
</evidence>
<dbReference type="OrthoDB" id="7284767at2"/>
<dbReference type="AlphaFoldDB" id="A0A328ACL3"/>
<evidence type="ECO:0000313" key="2">
    <source>
        <dbReference type="EMBL" id="RAK52553.1"/>
    </source>
</evidence>
<proteinExistence type="predicted"/>
<dbReference type="SUPFAM" id="SSF47336">
    <property type="entry name" value="ACP-like"/>
    <property type="match status" value="1"/>
</dbReference>
<dbReference type="EMBL" id="QFYR01000002">
    <property type="protein sequence ID" value="RAK52553.1"/>
    <property type="molecule type" value="Genomic_DNA"/>
</dbReference>
<name>A0A328ACL3_9CAUL</name>
<feature type="domain" description="Carrier" evidence="1">
    <location>
        <begin position="1"/>
        <end position="79"/>
    </location>
</feature>